<feature type="transmembrane region" description="Helical" evidence="1">
    <location>
        <begin position="21"/>
        <end position="42"/>
    </location>
</feature>
<protein>
    <recommendedName>
        <fullName evidence="4">Sulfate transporter</fullName>
    </recommendedName>
</protein>
<comment type="caution">
    <text evidence="2">The sequence shown here is derived from an EMBL/GenBank/DDBJ whole genome shotgun (WGS) entry which is preliminary data.</text>
</comment>
<dbReference type="EMBL" id="VIFY01000038">
    <property type="protein sequence ID" value="TQB73917.1"/>
    <property type="molecule type" value="Genomic_DNA"/>
</dbReference>
<dbReference type="Proteomes" id="UP000319663">
    <property type="component" value="Unassembled WGS sequence"/>
</dbReference>
<dbReference type="AlphaFoldDB" id="A0A507QWG9"/>
<feature type="transmembrane region" description="Helical" evidence="1">
    <location>
        <begin position="182"/>
        <end position="201"/>
    </location>
</feature>
<dbReference type="PANTHER" id="PTHR31970">
    <property type="match status" value="1"/>
</dbReference>
<proteinExistence type="predicted"/>
<dbReference type="OrthoDB" id="5402974at2759"/>
<dbReference type="PANTHER" id="PTHR31970:SF9">
    <property type="entry name" value="MOLYBDATE TRANSPORTER 2"/>
    <property type="match status" value="1"/>
</dbReference>
<keyword evidence="3" id="KW-1185">Reference proteome</keyword>
<dbReference type="STRING" id="5098.A0A507QWG9"/>
<feature type="transmembrane region" description="Helical" evidence="1">
    <location>
        <begin position="159"/>
        <end position="176"/>
    </location>
</feature>
<sequence>MPARTLREVSIRNLKVFRQHYVSEISGSLGDLGTFLPISIALSVNGTVSLSSTLIFSGLFNILTGLFFGIPLPVQPMKAIAAVAIARSFTHGEIAAAGIFVAVCIFVFSITGILEWFANVIPIPVVKGIQVGAGLSLIISSAGKLLSSLDWISPSWADNLLWALAAFIFLLVTNIYRDVPYALIVFVLGIVFATIRSALAANLPSFHFWSPFVVVPHLEEWRVGALDAGIGQIPLTTLNSIVAVVHLAGDLLPSVRTPSITSIGLSVAGMNLLGCWLGAMPVCHGSGGLAAQYRFGARSGSSVVFLGLFKLVIGVFFGESLVGLLKRFPSALLGVMVIASGLELVSVGESLNTAGARDLGRAEQAFTGLGSMPAISESERKRRWTVMMVTVGLLVGFKNDAIGFVAGMLCHWIYSMPAVNLERFRERWSLTRIWNRRGIRLH</sequence>
<dbReference type="InterPro" id="IPR031563">
    <property type="entry name" value="MOT1/MOT2"/>
</dbReference>
<evidence type="ECO:0008006" key="4">
    <source>
        <dbReference type="Google" id="ProtNLM"/>
    </source>
</evidence>
<keyword evidence="1" id="KW-1133">Transmembrane helix</keyword>
<evidence type="ECO:0000313" key="2">
    <source>
        <dbReference type="EMBL" id="TQB73917.1"/>
    </source>
</evidence>
<organism evidence="2 3">
    <name type="scientific">Monascus purpureus</name>
    <name type="common">Red mold</name>
    <name type="synonym">Monascus anka</name>
    <dbReference type="NCBI Taxonomy" id="5098"/>
    <lineage>
        <taxon>Eukaryota</taxon>
        <taxon>Fungi</taxon>
        <taxon>Dikarya</taxon>
        <taxon>Ascomycota</taxon>
        <taxon>Pezizomycotina</taxon>
        <taxon>Eurotiomycetes</taxon>
        <taxon>Eurotiomycetidae</taxon>
        <taxon>Eurotiales</taxon>
        <taxon>Aspergillaceae</taxon>
        <taxon>Monascus</taxon>
    </lineage>
</organism>
<feature type="transmembrane region" description="Helical" evidence="1">
    <location>
        <begin position="94"/>
        <end position="117"/>
    </location>
</feature>
<accession>A0A507QWG9</accession>
<feature type="transmembrane region" description="Helical" evidence="1">
    <location>
        <begin position="54"/>
        <end position="74"/>
    </location>
</feature>
<reference evidence="2 3" key="1">
    <citation type="submission" date="2019-06" db="EMBL/GenBank/DDBJ databases">
        <title>Wine fermentation using esterase from Monascus purpureus.</title>
        <authorList>
            <person name="Geng C."/>
            <person name="Zhang Y."/>
        </authorList>
    </citation>
    <scope>NUCLEOTIDE SEQUENCE [LARGE SCALE GENOMIC DNA]</scope>
    <source>
        <strain evidence="2">HQ1</strain>
    </source>
</reference>
<dbReference type="Pfam" id="PF16983">
    <property type="entry name" value="MFS_MOT1"/>
    <property type="match status" value="2"/>
</dbReference>
<keyword evidence="1" id="KW-0812">Transmembrane</keyword>
<keyword evidence="1" id="KW-0472">Membrane</keyword>
<feature type="transmembrane region" description="Helical" evidence="1">
    <location>
        <begin position="303"/>
        <end position="325"/>
    </location>
</feature>
<gene>
    <name evidence="2" type="ORF">MPDQ_005396</name>
</gene>
<evidence type="ECO:0000256" key="1">
    <source>
        <dbReference type="SAM" id="Phobius"/>
    </source>
</evidence>
<dbReference type="GO" id="GO:0015098">
    <property type="term" value="F:molybdate ion transmembrane transporter activity"/>
    <property type="evidence" value="ECO:0007669"/>
    <property type="project" value="InterPro"/>
</dbReference>
<name>A0A507QWG9_MONPU</name>
<evidence type="ECO:0000313" key="3">
    <source>
        <dbReference type="Proteomes" id="UP000319663"/>
    </source>
</evidence>